<dbReference type="PANTHER" id="PTHR30346">
    <property type="entry name" value="TRANSCRIPTIONAL DUAL REGULATOR HCAR-RELATED"/>
    <property type="match status" value="1"/>
</dbReference>
<dbReference type="Pfam" id="PF00126">
    <property type="entry name" value="HTH_1"/>
    <property type="match status" value="1"/>
</dbReference>
<feature type="domain" description="HTH lysR-type" evidence="5">
    <location>
        <begin position="2"/>
        <end position="59"/>
    </location>
</feature>
<dbReference type="AlphaFoldDB" id="A0A263D9T6"/>
<evidence type="ECO:0000256" key="3">
    <source>
        <dbReference type="ARBA" id="ARBA00023125"/>
    </source>
</evidence>
<dbReference type="InterPro" id="IPR036388">
    <property type="entry name" value="WH-like_DNA-bd_sf"/>
</dbReference>
<dbReference type="InterPro" id="IPR036390">
    <property type="entry name" value="WH_DNA-bd_sf"/>
</dbReference>
<dbReference type="InterPro" id="IPR005119">
    <property type="entry name" value="LysR_subst-bd"/>
</dbReference>
<dbReference type="SUPFAM" id="SSF46785">
    <property type="entry name" value="Winged helix' DNA-binding domain"/>
    <property type="match status" value="1"/>
</dbReference>
<evidence type="ECO:0000313" key="7">
    <source>
        <dbReference type="Proteomes" id="UP000242444"/>
    </source>
</evidence>
<comment type="similarity">
    <text evidence="1">Belongs to the LysR transcriptional regulatory family.</text>
</comment>
<keyword evidence="2" id="KW-0805">Transcription regulation</keyword>
<proteinExistence type="inferred from homology"/>
<keyword evidence="4" id="KW-0804">Transcription</keyword>
<dbReference type="Gene3D" id="3.40.190.10">
    <property type="entry name" value="Periplasmic binding protein-like II"/>
    <property type="match status" value="2"/>
</dbReference>
<evidence type="ECO:0000256" key="2">
    <source>
        <dbReference type="ARBA" id="ARBA00023015"/>
    </source>
</evidence>
<reference evidence="6 7" key="1">
    <citation type="submission" date="2017-07" db="EMBL/GenBank/DDBJ databases">
        <title>Amycolatopsis antarcticus sp. nov., isolated from the surface of an Antarcticus brown macroalga.</title>
        <authorList>
            <person name="Wang J."/>
            <person name="Leiva S."/>
            <person name="Huang J."/>
            <person name="Huang Y."/>
        </authorList>
    </citation>
    <scope>NUCLEOTIDE SEQUENCE [LARGE SCALE GENOMIC DNA]</scope>
    <source>
        <strain evidence="6 7">AU-G6</strain>
    </source>
</reference>
<dbReference type="Pfam" id="PF03466">
    <property type="entry name" value="LysR_substrate"/>
    <property type="match status" value="1"/>
</dbReference>
<dbReference type="CDD" id="cd08423">
    <property type="entry name" value="PBP2_LTTR_like_6"/>
    <property type="match status" value="1"/>
</dbReference>
<organism evidence="6 7">
    <name type="scientific">Amycolatopsis antarctica</name>
    <dbReference type="NCBI Taxonomy" id="1854586"/>
    <lineage>
        <taxon>Bacteria</taxon>
        <taxon>Bacillati</taxon>
        <taxon>Actinomycetota</taxon>
        <taxon>Actinomycetes</taxon>
        <taxon>Pseudonocardiales</taxon>
        <taxon>Pseudonocardiaceae</taxon>
        <taxon>Amycolatopsis</taxon>
    </lineage>
</organism>
<gene>
    <name evidence="6" type="ORF">CFN78_01745</name>
</gene>
<comment type="caution">
    <text evidence="6">The sequence shown here is derived from an EMBL/GenBank/DDBJ whole genome shotgun (WGS) entry which is preliminary data.</text>
</comment>
<dbReference type="FunFam" id="1.10.10.10:FF:000001">
    <property type="entry name" value="LysR family transcriptional regulator"/>
    <property type="match status" value="1"/>
</dbReference>
<sequence>MLDVRRMQVLRAVVTSGSVTAAARNLGYTPSAISQQLSTLEREAGVVLLERVGRGLRPTPAGTVLAEHAELVSTQLARAEAALADVRDGRTGRLSVRYFATAGAALVPPAVAGLREEFPGIQLDLKLAEPLVSMPMVESGEIDVAITVVVPGQAEYPGVDMVHLLDDGYRIVLPRGHFLARKRIIDLGELADESWVGNEWPPGPCRDIVMNACGAAGFAPNFAVESDDYQTAQGFVAAGMGVSLVPELGLGAPHPEVAVRRVRRPAPIRSIYGAVATRSREQPAVRYLLDAIRARFGQPGRN</sequence>
<dbReference type="Proteomes" id="UP000242444">
    <property type="component" value="Unassembled WGS sequence"/>
</dbReference>
<dbReference type="RefSeq" id="WP_094860730.1">
    <property type="nucleotide sequence ID" value="NZ_NKYE01000001.1"/>
</dbReference>
<evidence type="ECO:0000256" key="1">
    <source>
        <dbReference type="ARBA" id="ARBA00009437"/>
    </source>
</evidence>
<dbReference type="EMBL" id="NKYE01000001">
    <property type="protein sequence ID" value="OZM74949.1"/>
    <property type="molecule type" value="Genomic_DNA"/>
</dbReference>
<dbReference type="PANTHER" id="PTHR30346:SF29">
    <property type="entry name" value="LYSR SUBSTRATE-BINDING"/>
    <property type="match status" value="1"/>
</dbReference>
<evidence type="ECO:0000256" key="4">
    <source>
        <dbReference type="ARBA" id="ARBA00023163"/>
    </source>
</evidence>
<dbReference type="Gene3D" id="1.10.10.10">
    <property type="entry name" value="Winged helix-like DNA-binding domain superfamily/Winged helix DNA-binding domain"/>
    <property type="match status" value="1"/>
</dbReference>
<name>A0A263D9T6_9PSEU</name>
<dbReference type="InterPro" id="IPR011991">
    <property type="entry name" value="ArsR-like_HTH"/>
</dbReference>
<dbReference type="CDD" id="cd00090">
    <property type="entry name" value="HTH_ARSR"/>
    <property type="match status" value="1"/>
</dbReference>
<dbReference type="PROSITE" id="PS50931">
    <property type="entry name" value="HTH_LYSR"/>
    <property type="match status" value="1"/>
</dbReference>
<keyword evidence="3" id="KW-0238">DNA-binding</keyword>
<dbReference type="GO" id="GO:0003700">
    <property type="term" value="F:DNA-binding transcription factor activity"/>
    <property type="evidence" value="ECO:0007669"/>
    <property type="project" value="InterPro"/>
</dbReference>
<dbReference type="InterPro" id="IPR000847">
    <property type="entry name" value="LysR_HTH_N"/>
</dbReference>
<dbReference type="GO" id="GO:0032993">
    <property type="term" value="C:protein-DNA complex"/>
    <property type="evidence" value="ECO:0007669"/>
    <property type="project" value="TreeGrafter"/>
</dbReference>
<dbReference type="OrthoDB" id="4131546at2"/>
<dbReference type="InParanoid" id="A0A263D9T6"/>
<protein>
    <submittedName>
        <fullName evidence="6">LysR family transcriptional regulator</fullName>
    </submittedName>
</protein>
<dbReference type="SUPFAM" id="SSF53850">
    <property type="entry name" value="Periplasmic binding protein-like II"/>
    <property type="match status" value="1"/>
</dbReference>
<evidence type="ECO:0000313" key="6">
    <source>
        <dbReference type="EMBL" id="OZM74949.1"/>
    </source>
</evidence>
<evidence type="ECO:0000259" key="5">
    <source>
        <dbReference type="PROSITE" id="PS50931"/>
    </source>
</evidence>
<accession>A0A263D9T6</accession>
<keyword evidence="7" id="KW-1185">Reference proteome</keyword>
<dbReference type="GO" id="GO:0003677">
    <property type="term" value="F:DNA binding"/>
    <property type="evidence" value="ECO:0007669"/>
    <property type="project" value="UniProtKB-KW"/>
</dbReference>